<evidence type="ECO:0000256" key="1">
    <source>
        <dbReference type="SAM" id="MobiDB-lite"/>
    </source>
</evidence>
<dbReference type="Gene3D" id="3.40.630.10">
    <property type="entry name" value="Zn peptidases"/>
    <property type="match status" value="1"/>
</dbReference>
<organism evidence="3 4">
    <name type="scientific">Methanoculleus bourgensis</name>
    <dbReference type="NCBI Taxonomy" id="83986"/>
    <lineage>
        <taxon>Archaea</taxon>
        <taxon>Methanobacteriati</taxon>
        <taxon>Methanobacteriota</taxon>
        <taxon>Stenosarchaea group</taxon>
        <taxon>Methanomicrobia</taxon>
        <taxon>Methanomicrobiales</taxon>
        <taxon>Methanomicrobiaceae</taxon>
        <taxon>Methanoculleus</taxon>
    </lineage>
</organism>
<dbReference type="Pfam" id="PF04389">
    <property type="entry name" value="Peptidase_M28"/>
    <property type="match status" value="1"/>
</dbReference>
<dbReference type="InterPro" id="IPR007484">
    <property type="entry name" value="Peptidase_M28"/>
</dbReference>
<feature type="region of interest" description="Disordered" evidence="1">
    <location>
        <begin position="359"/>
        <end position="396"/>
    </location>
</feature>
<dbReference type="GO" id="GO:0008235">
    <property type="term" value="F:metalloexopeptidase activity"/>
    <property type="evidence" value="ECO:0007669"/>
    <property type="project" value="InterPro"/>
</dbReference>
<accession>A0A0X3BGX0</accession>
<dbReference type="PANTHER" id="PTHR12147:SF26">
    <property type="entry name" value="PEPTIDASE M28 DOMAIN-CONTAINING PROTEIN"/>
    <property type="match status" value="1"/>
</dbReference>
<dbReference type="Proteomes" id="UP000069850">
    <property type="component" value="Chromosome 1"/>
</dbReference>
<dbReference type="EMBL" id="LT158599">
    <property type="protein sequence ID" value="CVK31313.1"/>
    <property type="molecule type" value="Genomic_DNA"/>
</dbReference>
<dbReference type="PANTHER" id="PTHR12147">
    <property type="entry name" value="METALLOPEPTIDASE M28 FAMILY MEMBER"/>
    <property type="match status" value="1"/>
</dbReference>
<dbReference type="EC" id="3.4.11.10" evidence="3"/>
<sequence>MLLVVLAGIAPAAALDNLTADPARIEEVTYDLCTFERALGSKERTAAATYITTAMEERGLSVSTGRFAYTNCYFDPPLALSSNIIGVREGATDRIVVISAHYDTAGSETPGADDNAAGVATMLEVARILNATPLNRTVYFIAFGGEETGLEGSRRWLADNPDLHDRIVAAINLDCIASGDRLLATVLPQHRWILDVLPPCIEETPARLLDAARGDEHAFRAAGIPTIRLYERDSHAIIHTADDRPERLNYTLAAECAEIVAGTVVGLDAGGDGPGIDLSVENGTVIFTTLNDAPIEVIVDGTSLGVLPSGSVTLPKSPHVVQAVTYGPTGAKAVATVMGEGVEIVPPTVSGSAVTIPWGGKTEPGRRPNDPPHLCGRPALLPPRPPGRGRPCRRLL</sequence>
<dbReference type="KEGG" id="mema:MMAB1_0096"/>
<evidence type="ECO:0000313" key="3">
    <source>
        <dbReference type="EMBL" id="CVK31313.1"/>
    </source>
</evidence>
<evidence type="ECO:0000259" key="2">
    <source>
        <dbReference type="Pfam" id="PF04389"/>
    </source>
</evidence>
<keyword evidence="3" id="KW-0378">Hydrolase</keyword>
<name>A0A0X3BGX0_9EURY</name>
<protein>
    <submittedName>
        <fullName evidence="3">Peptidase M28</fullName>
        <ecNumber evidence="3">3.4.11.10</ecNumber>
    </submittedName>
</protein>
<dbReference type="GO" id="GO:0004177">
    <property type="term" value="F:aminopeptidase activity"/>
    <property type="evidence" value="ECO:0007669"/>
    <property type="project" value="UniProtKB-KW"/>
</dbReference>
<keyword evidence="3" id="KW-0031">Aminopeptidase</keyword>
<feature type="domain" description="Peptidase M28" evidence="2">
    <location>
        <begin position="83"/>
        <end position="263"/>
    </location>
</feature>
<gene>
    <name evidence="3" type="ORF">MMAB1_0096</name>
</gene>
<dbReference type="SUPFAM" id="SSF53187">
    <property type="entry name" value="Zn-dependent exopeptidases"/>
    <property type="match status" value="1"/>
</dbReference>
<dbReference type="AlphaFoldDB" id="A0A0X3BGX0"/>
<dbReference type="InterPro" id="IPR045175">
    <property type="entry name" value="M28_fam"/>
</dbReference>
<keyword evidence="3" id="KW-0645">Protease</keyword>
<evidence type="ECO:0000313" key="4">
    <source>
        <dbReference type="Proteomes" id="UP000069850"/>
    </source>
</evidence>
<dbReference type="GO" id="GO:0006508">
    <property type="term" value="P:proteolysis"/>
    <property type="evidence" value="ECO:0007669"/>
    <property type="project" value="InterPro"/>
</dbReference>
<proteinExistence type="predicted"/>
<reference evidence="3 4" key="1">
    <citation type="submission" date="2016-01" db="EMBL/GenBank/DDBJ databases">
        <authorList>
            <person name="Manzoor S."/>
        </authorList>
    </citation>
    <scope>NUCLEOTIDE SEQUENCE [LARGE SCALE GENOMIC DNA]</scope>
    <source>
        <strain evidence="3">Methanoculleus sp MAB1</strain>
    </source>
</reference>